<dbReference type="GO" id="GO:0005886">
    <property type="term" value="C:plasma membrane"/>
    <property type="evidence" value="ECO:0007669"/>
    <property type="project" value="UniProtKB-SubCell"/>
</dbReference>
<feature type="transmembrane region" description="Helical" evidence="9">
    <location>
        <begin position="50"/>
        <end position="70"/>
    </location>
</feature>
<comment type="subcellular location">
    <subcellularLocation>
        <location evidence="1">Cell membrane</location>
        <topology evidence="1">Multi-pass membrane protein</topology>
    </subcellularLocation>
</comment>
<dbReference type="InterPro" id="IPR036259">
    <property type="entry name" value="MFS_trans_sf"/>
</dbReference>
<dbReference type="PRINTS" id="PR00171">
    <property type="entry name" value="SUGRTRNSPORT"/>
</dbReference>
<dbReference type="Gene3D" id="1.20.1250.20">
    <property type="entry name" value="MFS general substrate transporter like domains"/>
    <property type="match status" value="1"/>
</dbReference>
<accession>A0A5N4B7F6</accession>
<keyword evidence="2" id="KW-0813">Transport</keyword>
<dbReference type="AlphaFoldDB" id="A0A5N4B7F6"/>
<feature type="transmembrane region" description="Helical" evidence="9">
    <location>
        <begin position="160"/>
        <end position="181"/>
    </location>
</feature>
<dbReference type="PANTHER" id="PTHR48021:SF1">
    <property type="entry name" value="GH07001P-RELATED"/>
    <property type="match status" value="1"/>
</dbReference>
<feature type="transmembrane region" description="Helical" evidence="9">
    <location>
        <begin position="333"/>
        <end position="352"/>
    </location>
</feature>
<feature type="transmembrane region" description="Helical" evidence="9">
    <location>
        <begin position="254"/>
        <end position="275"/>
    </location>
</feature>
<evidence type="ECO:0000256" key="9">
    <source>
        <dbReference type="SAM" id="Phobius"/>
    </source>
</evidence>
<evidence type="ECO:0000256" key="8">
    <source>
        <dbReference type="ARBA" id="ARBA00023180"/>
    </source>
</evidence>
<evidence type="ECO:0000256" key="3">
    <source>
        <dbReference type="ARBA" id="ARBA00022475"/>
    </source>
</evidence>
<feature type="domain" description="Major facilitator superfamily (MFS) profile" evidence="10">
    <location>
        <begin position="10"/>
        <end position="426"/>
    </location>
</feature>
<feature type="transmembrane region" description="Helical" evidence="9">
    <location>
        <begin position="12"/>
        <end position="30"/>
    </location>
</feature>
<feature type="transmembrane region" description="Helical" evidence="9">
    <location>
        <begin position="99"/>
        <end position="123"/>
    </location>
</feature>
<reference evidence="11 12" key="1">
    <citation type="journal article" date="2018" name="Elife">
        <title>Firefly genomes illuminate parallel origins of bioluminescence in beetles.</title>
        <authorList>
            <person name="Fallon T.R."/>
            <person name="Lower S.E."/>
            <person name="Chang C.H."/>
            <person name="Bessho-Uehara M."/>
            <person name="Martin G.J."/>
            <person name="Bewick A.J."/>
            <person name="Behringer M."/>
            <person name="Debat H.J."/>
            <person name="Wong I."/>
            <person name="Day J.C."/>
            <person name="Suvorov A."/>
            <person name="Silva C.J."/>
            <person name="Stanger-Hall K.F."/>
            <person name="Hall D.W."/>
            <person name="Schmitz R.J."/>
            <person name="Nelson D.R."/>
            <person name="Lewis S.M."/>
            <person name="Shigenobu S."/>
            <person name="Bybee S.M."/>
            <person name="Larracuente A.M."/>
            <person name="Oba Y."/>
            <person name="Weng J.K."/>
        </authorList>
    </citation>
    <scope>NUCLEOTIDE SEQUENCE [LARGE SCALE GENOMIC DNA]</scope>
    <source>
        <strain evidence="11">1611_PpyrPB1</strain>
        <tissue evidence="11">Whole body</tissue>
    </source>
</reference>
<evidence type="ECO:0000259" key="10">
    <source>
        <dbReference type="PROSITE" id="PS50850"/>
    </source>
</evidence>
<feature type="transmembrane region" description="Helical" evidence="9">
    <location>
        <begin position="77"/>
        <end position="93"/>
    </location>
</feature>
<keyword evidence="6 9" id="KW-1133">Transmembrane helix</keyword>
<proteinExistence type="predicted"/>
<dbReference type="InterPro" id="IPR003663">
    <property type="entry name" value="Sugar/inositol_transpt"/>
</dbReference>
<evidence type="ECO:0000256" key="2">
    <source>
        <dbReference type="ARBA" id="ARBA00022448"/>
    </source>
</evidence>
<keyword evidence="8" id="KW-0325">Glycoprotein</keyword>
<dbReference type="PROSITE" id="PS50850">
    <property type="entry name" value="MFS"/>
    <property type="match status" value="1"/>
</dbReference>
<dbReference type="OrthoDB" id="6612291at2759"/>
<name>A0A5N4B7F6_PHOPY</name>
<feature type="transmembrane region" description="Helical" evidence="9">
    <location>
        <begin position="401"/>
        <end position="423"/>
    </location>
</feature>
<feature type="transmembrane region" description="Helical" evidence="9">
    <location>
        <begin position="281"/>
        <end position="299"/>
    </location>
</feature>
<keyword evidence="7 9" id="KW-0472">Membrane</keyword>
<dbReference type="Proteomes" id="UP000327044">
    <property type="component" value="Unassembled WGS sequence"/>
</dbReference>
<evidence type="ECO:0000256" key="5">
    <source>
        <dbReference type="ARBA" id="ARBA00022692"/>
    </source>
</evidence>
<sequence>MSENSPVRTYQILCALGVGLGGFMIGNALGWSSSAEPILLKTYDDGELRWIYSFLHVGAIVADIYICFTIDFLGRRSAIYLITLPFFFGWTILGTAESFAKFCLGRFILGFGTAVACIYAPSYITEVADKKIRGALNEIFIFAIALGMIVVYCMEVLDSMILITLPFCSVPVIFLVILLLLPGSPIMLCKKKQKENAKQTLQLFRGQNYNIDGEFEEMEKYTTSYFLEFKDALKENGCVRGTIMVISMHCAQQLTGSYAIIFFARRICDIANVLANPNHGAIIFASVQLVGSLICALLVDRLGRKPLWIVSLVLMGLSHTLTGLYFAEKEESKINPIATLAILMAAYSLGAGPHPFMMSSELLPMEVKSFSNSLAMGCSWFIGLLLTHLFSHAINTEGMRYYVFFMFGILCFVSALLIMGVLIETKRKTLEQIRNELDS</sequence>
<feature type="transmembrane region" description="Helical" evidence="9">
    <location>
        <begin position="135"/>
        <end position="154"/>
    </location>
</feature>
<keyword evidence="4" id="KW-0762">Sugar transport</keyword>
<evidence type="ECO:0000313" key="11">
    <source>
        <dbReference type="EMBL" id="KAB0805473.1"/>
    </source>
</evidence>
<protein>
    <recommendedName>
        <fullName evidence="10">Major facilitator superfamily (MFS) profile domain-containing protein</fullName>
    </recommendedName>
</protein>
<keyword evidence="5 9" id="KW-0812">Transmembrane</keyword>
<dbReference type="InterPro" id="IPR050549">
    <property type="entry name" value="MFS_Trehalose_Transporter"/>
</dbReference>
<evidence type="ECO:0000256" key="4">
    <source>
        <dbReference type="ARBA" id="ARBA00022597"/>
    </source>
</evidence>
<dbReference type="EMBL" id="VVIM01000001">
    <property type="protein sequence ID" value="KAB0805473.1"/>
    <property type="molecule type" value="Genomic_DNA"/>
</dbReference>
<dbReference type="InterPro" id="IPR005828">
    <property type="entry name" value="MFS_sugar_transport-like"/>
</dbReference>
<feature type="transmembrane region" description="Helical" evidence="9">
    <location>
        <begin position="373"/>
        <end position="395"/>
    </location>
</feature>
<keyword evidence="3" id="KW-1003">Cell membrane</keyword>
<keyword evidence="12" id="KW-1185">Reference proteome</keyword>
<dbReference type="Pfam" id="PF00083">
    <property type="entry name" value="Sugar_tr"/>
    <property type="match status" value="1"/>
</dbReference>
<organism evidence="11 12">
    <name type="scientific">Photinus pyralis</name>
    <name type="common">Common eastern firefly</name>
    <name type="synonym">Lampyris pyralis</name>
    <dbReference type="NCBI Taxonomy" id="7054"/>
    <lineage>
        <taxon>Eukaryota</taxon>
        <taxon>Metazoa</taxon>
        <taxon>Ecdysozoa</taxon>
        <taxon>Arthropoda</taxon>
        <taxon>Hexapoda</taxon>
        <taxon>Insecta</taxon>
        <taxon>Pterygota</taxon>
        <taxon>Neoptera</taxon>
        <taxon>Endopterygota</taxon>
        <taxon>Coleoptera</taxon>
        <taxon>Polyphaga</taxon>
        <taxon>Elateriformia</taxon>
        <taxon>Elateroidea</taxon>
        <taxon>Lampyridae</taxon>
        <taxon>Lampyrinae</taxon>
        <taxon>Photinus</taxon>
    </lineage>
</organism>
<comment type="caution">
    <text evidence="11">The sequence shown here is derived from an EMBL/GenBank/DDBJ whole genome shotgun (WGS) entry which is preliminary data.</text>
</comment>
<evidence type="ECO:0000256" key="1">
    <source>
        <dbReference type="ARBA" id="ARBA00004651"/>
    </source>
</evidence>
<evidence type="ECO:0000256" key="6">
    <source>
        <dbReference type="ARBA" id="ARBA00022989"/>
    </source>
</evidence>
<dbReference type="FunFam" id="1.20.1250.20:FF:000218">
    <property type="entry name" value="facilitated trehalose transporter Tret1"/>
    <property type="match status" value="1"/>
</dbReference>
<dbReference type="PANTHER" id="PTHR48021">
    <property type="match status" value="1"/>
</dbReference>
<dbReference type="GO" id="GO:0022857">
    <property type="term" value="F:transmembrane transporter activity"/>
    <property type="evidence" value="ECO:0007669"/>
    <property type="project" value="InterPro"/>
</dbReference>
<evidence type="ECO:0000256" key="7">
    <source>
        <dbReference type="ARBA" id="ARBA00023136"/>
    </source>
</evidence>
<dbReference type="InParanoid" id="A0A5N4B7F6"/>
<dbReference type="InterPro" id="IPR020846">
    <property type="entry name" value="MFS_dom"/>
</dbReference>
<feature type="transmembrane region" description="Helical" evidence="9">
    <location>
        <begin position="306"/>
        <end position="327"/>
    </location>
</feature>
<gene>
    <name evidence="11" type="ORF">PPYR_02443</name>
</gene>
<dbReference type="SUPFAM" id="SSF103473">
    <property type="entry name" value="MFS general substrate transporter"/>
    <property type="match status" value="1"/>
</dbReference>
<evidence type="ECO:0000313" key="12">
    <source>
        <dbReference type="Proteomes" id="UP000327044"/>
    </source>
</evidence>